<feature type="compositionally biased region" description="Polar residues" evidence="1">
    <location>
        <begin position="225"/>
        <end position="238"/>
    </location>
</feature>
<feature type="compositionally biased region" description="Basic residues" evidence="1">
    <location>
        <begin position="588"/>
        <end position="600"/>
    </location>
</feature>
<feature type="region of interest" description="Disordered" evidence="1">
    <location>
        <begin position="217"/>
        <end position="238"/>
    </location>
</feature>
<keyword evidence="2" id="KW-1185">Reference proteome</keyword>
<sequence>MRIECRNKIKILEFDPKEDNDIYESCEAKVSVCSNDEYFLYYEIEGNEKKIELQCEEAFHEDNKINIYFIKIEVYPTCKLISSEELTSFSSKNLEKNKSKCIEQDNKLKEKSENIQRFLEAPLDDEVIEISKYYTNLGQPSPNTPTSKVSPPTISNINCNPIESQAKTNYAASSLSNNLIQGQLNQHGNNWQQILQQNSLGDSSSFLGQIVQQSSAKPFPRIPSFQASSSRSHNNLSTDQNQHNIFHKQNSFQESSHTVNNSLLGQLFGTSSSSQRIPSVQILSSGKTNNEPIFHLQQNPQQINQQHPQQHPINYPNQQQQLPPLSIPTPKNIFSNTQQHQTNHNFTNDYFGSHRTPNHYSPFNQKIPSRGSTTNLYSMGNTHYGGLPLESPTMSINQRNNYQLEHQIQNPLQNKLPHSLSISSSTSNSKSTSTDGDKNNKEMIDRIVCDLQTTIQTIRHQINQNNELCKHLTELKEKSLHQKTLQEALINQNLNINQITEHNTQSQHNLIGNVEEQHLQHFEDPLLFHNVGEHHNNNLFDNMDELQQSITTNVEEQHLPHQQNIEEIFGTNSEPSMLNFEEPAQQKNTRKRNVNRKRKN</sequence>
<feature type="region of interest" description="Disordered" evidence="1">
    <location>
        <begin position="575"/>
        <end position="600"/>
    </location>
</feature>
<proteinExistence type="predicted"/>
<feature type="compositionally biased region" description="Low complexity" evidence="1">
    <location>
        <begin position="419"/>
        <end position="434"/>
    </location>
</feature>
<protein>
    <submittedName>
        <fullName evidence="3">Uncharacterized protein</fullName>
    </submittedName>
</protein>
<evidence type="ECO:0000313" key="3">
    <source>
        <dbReference type="WBParaSite" id="Minc3s00695g16200"/>
    </source>
</evidence>
<dbReference type="AlphaFoldDB" id="A0A914LPM6"/>
<dbReference type="WBParaSite" id="Minc3s00695g16200">
    <property type="protein sequence ID" value="Minc3s00695g16200"/>
    <property type="gene ID" value="Minc3s00695g16200"/>
</dbReference>
<evidence type="ECO:0000313" key="2">
    <source>
        <dbReference type="Proteomes" id="UP000887563"/>
    </source>
</evidence>
<dbReference type="Proteomes" id="UP000887563">
    <property type="component" value="Unplaced"/>
</dbReference>
<accession>A0A914LPM6</accession>
<evidence type="ECO:0000256" key="1">
    <source>
        <dbReference type="SAM" id="MobiDB-lite"/>
    </source>
</evidence>
<name>A0A914LPM6_MELIC</name>
<feature type="region of interest" description="Disordered" evidence="1">
    <location>
        <begin position="416"/>
        <end position="439"/>
    </location>
</feature>
<organism evidence="2 3">
    <name type="scientific">Meloidogyne incognita</name>
    <name type="common">Southern root-knot nematode worm</name>
    <name type="synonym">Oxyuris incognita</name>
    <dbReference type="NCBI Taxonomy" id="6306"/>
    <lineage>
        <taxon>Eukaryota</taxon>
        <taxon>Metazoa</taxon>
        <taxon>Ecdysozoa</taxon>
        <taxon>Nematoda</taxon>
        <taxon>Chromadorea</taxon>
        <taxon>Rhabditida</taxon>
        <taxon>Tylenchina</taxon>
        <taxon>Tylenchomorpha</taxon>
        <taxon>Tylenchoidea</taxon>
        <taxon>Meloidogynidae</taxon>
        <taxon>Meloidogyninae</taxon>
        <taxon>Meloidogyne</taxon>
        <taxon>Meloidogyne incognita group</taxon>
    </lineage>
</organism>
<reference evidence="3" key="1">
    <citation type="submission" date="2022-11" db="UniProtKB">
        <authorList>
            <consortium name="WormBaseParasite"/>
        </authorList>
    </citation>
    <scope>IDENTIFICATION</scope>
</reference>